<sequence length="107" mass="11261">MKLEAQIHVLAGAFASQQLAYAHLLDEAQARGLSPDFDHVEVLTGDPGRRLAHYFAAPLAAELARAARGDTLVLVLPGALITGAFAESALLRDLGRHPGTVTRAPLA</sequence>
<proteinExistence type="predicted"/>
<dbReference type="EMBL" id="CP122537">
    <property type="protein sequence ID" value="WGH79697.1"/>
    <property type="molecule type" value="Genomic_DNA"/>
</dbReference>
<evidence type="ECO:0000313" key="2">
    <source>
        <dbReference type="Proteomes" id="UP001243420"/>
    </source>
</evidence>
<organism evidence="1 2">
    <name type="scientific">Jannaschia ovalis</name>
    <dbReference type="NCBI Taxonomy" id="3038773"/>
    <lineage>
        <taxon>Bacteria</taxon>
        <taxon>Pseudomonadati</taxon>
        <taxon>Pseudomonadota</taxon>
        <taxon>Alphaproteobacteria</taxon>
        <taxon>Rhodobacterales</taxon>
        <taxon>Roseobacteraceae</taxon>
        <taxon>Jannaschia</taxon>
    </lineage>
</organism>
<dbReference type="RefSeq" id="WP_279966629.1">
    <property type="nucleotide sequence ID" value="NZ_CP122537.1"/>
</dbReference>
<accession>A0ABY8LGC4</accession>
<name>A0ABY8LGC4_9RHOB</name>
<gene>
    <name evidence="1" type="ORF">P8627_05390</name>
</gene>
<protein>
    <submittedName>
        <fullName evidence="1">Uncharacterized protein</fullName>
    </submittedName>
</protein>
<dbReference type="Proteomes" id="UP001243420">
    <property type="component" value="Chromosome"/>
</dbReference>
<reference evidence="1 2" key="1">
    <citation type="submission" date="2023-04" db="EMBL/GenBank/DDBJ databases">
        <title>Jannaschia ovalis sp. nov., a marine bacterium isolated from sea tidal flat.</title>
        <authorList>
            <person name="Kwon D.Y."/>
            <person name="Kim J.-J."/>
        </authorList>
    </citation>
    <scope>NUCLEOTIDE SEQUENCE [LARGE SCALE GENOMIC DNA]</scope>
    <source>
        <strain evidence="1 2">GRR-S6-38</strain>
    </source>
</reference>
<keyword evidence="2" id="KW-1185">Reference proteome</keyword>
<evidence type="ECO:0000313" key="1">
    <source>
        <dbReference type="EMBL" id="WGH79697.1"/>
    </source>
</evidence>